<evidence type="ECO:0000313" key="1">
    <source>
        <dbReference type="EMBL" id="CED93802.1"/>
    </source>
</evidence>
<dbReference type="Proteomes" id="UP000245622">
    <property type="component" value="Chromosome 1"/>
</dbReference>
<dbReference type="EMBL" id="LN555523">
    <property type="protein sequence ID" value="CED93802.1"/>
    <property type="molecule type" value="Genomic_DNA"/>
</dbReference>
<proteinExistence type="predicted"/>
<dbReference type="RefSeq" id="WP_180703486.1">
    <property type="nucleotide sequence ID" value="NZ_LN555523.1"/>
</dbReference>
<dbReference type="GeneID" id="82205230"/>
<organism evidence="1 2">
    <name type="scientific">Romboutsia ilealis</name>
    <dbReference type="NCBI Taxonomy" id="1115758"/>
    <lineage>
        <taxon>Bacteria</taxon>
        <taxon>Bacillati</taxon>
        <taxon>Bacillota</taxon>
        <taxon>Clostridia</taxon>
        <taxon>Peptostreptococcales</taxon>
        <taxon>Peptostreptococcaceae</taxon>
        <taxon>Romboutsia</taxon>
    </lineage>
</organism>
<accession>A0A1V1I0N5</accession>
<evidence type="ECO:0000313" key="2">
    <source>
        <dbReference type="Proteomes" id="UP000245622"/>
    </source>
</evidence>
<dbReference type="KEGG" id="ril:CRIB_1051"/>
<name>A0A1V1I0N5_9FIRM</name>
<gene>
    <name evidence="1" type="ORF">CRIB_1051</name>
</gene>
<sequence>MKNNLNYLKNNLNLCGYTLLRVTNNKILIFKSFYKYTKCIYISCIDDYVEVKIDKVFDTEIYPEYIERLMITKKCFDNICDSLKYIQRSIIV</sequence>
<protein>
    <submittedName>
        <fullName evidence="1">Uncharacterized protein</fullName>
    </submittedName>
</protein>
<reference evidence="1 2" key="1">
    <citation type="submission" date="2014-04" db="EMBL/GenBank/DDBJ databases">
        <authorList>
            <person name="Hornung B.V."/>
        </authorList>
    </citation>
    <scope>NUCLEOTIDE SEQUENCE [LARGE SCALE GENOMIC DNA]</scope>
    <source>
        <strain evidence="1 2">CRIB</strain>
    </source>
</reference>
<keyword evidence="2" id="KW-1185">Reference proteome</keyword>
<dbReference type="AlphaFoldDB" id="A0A1V1I0N5"/>